<evidence type="ECO:0000313" key="10">
    <source>
        <dbReference type="Proteomes" id="UP000032046"/>
    </source>
</evidence>
<feature type="binding site" evidence="4">
    <location>
        <position position="155"/>
    </location>
    <ligand>
        <name>substrate</name>
    </ligand>
</feature>
<dbReference type="InterPro" id="IPR022383">
    <property type="entry name" value="Lactate/malate_DH_C"/>
</dbReference>
<evidence type="ECO:0000256" key="2">
    <source>
        <dbReference type="ARBA" id="ARBA00023002"/>
    </source>
</evidence>
<accession>A0A0D0IT98</accession>
<dbReference type="PIRSF" id="PIRSF000102">
    <property type="entry name" value="Lac_mal_DH"/>
    <property type="match status" value="1"/>
</dbReference>
<comment type="caution">
    <text evidence="9">The sequence shown here is derived from an EMBL/GenBank/DDBJ whole genome shotgun (WGS) entry which is preliminary data.</text>
</comment>
<dbReference type="GeneID" id="93484602"/>
<dbReference type="Gene3D" id="3.40.50.720">
    <property type="entry name" value="NAD(P)-binding Rossmann-like Domain"/>
    <property type="match status" value="1"/>
</dbReference>
<name>A0A0D0IT98_9BACT</name>
<dbReference type="GO" id="GO:0016616">
    <property type="term" value="F:oxidoreductase activity, acting on the CH-OH group of donors, NAD or NADP as acceptor"/>
    <property type="evidence" value="ECO:0007669"/>
    <property type="project" value="InterPro"/>
</dbReference>
<evidence type="ECO:0000256" key="3">
    <source>
        <dbReference type="PIRSR" id="PIRSR000102-1"/>
    </source>
</evidence>
<dbReference type="Pfam" id="PF00056">
    <property type="entry name" value="Ldh_1_N"/>
    <property type="match status" value="1"/>
</dbReference>
<dbReference type="STRING" id="1602171.ST44_08325"/>
<feature type="active site" description="Proton acceptor" evidence="3">
    <location>
        <position position="180"/>
    </location>
</feature>
<organism evidence="9 10">
    <name type="scientific">Prevotella pectinovora</name>
    <dbReference type="NCBI Taxonomy" id="1602169"/>
    <lineage>
        <taxon>Bacteria</taxon>
        <taxon>Pseudomonadati</taxon>
        <taxon>Bacteroidota</taxon>
        <taxon>Bacteroidia</taxon>
        <taxon>Bacteroidales</taxon>
        <taxon>Prevotellaceae</taxon>
        <taxon>Prevotella</taxon>
    </lineage>
</organism>
<feature type="binding site" evidence="5">
    <location>
        <position position="99"/>
    </location>
    <ligand>
        <name>NAD(+)</name>
        <dbReference type="ChEBI" id="CHEBI:57540"/>
    </ligand>
</feature>
<gene>
    <name evidence="9" type="ORF">ST44_08325</name>
</gene>
<dbReference type="RefSeq" id="WP_022315707.1">
    <property type="nucleotide sequence ID" value="NZ_DAIPDX010000051.1"/>
</dbReference>
<proteinExistence type="inferred from homology"/>
<dbReference type="AlphaFoldDB" id="A0A0D0IT98"/>
<dbReference type="EMBL" id="JXQK01000061">
    <property type="protein sequence ID" value="KIP61917.1"/>
    <property type="molecule type" value="Genomic_DNA"/>
</dbReference>
<dbReference type="InterPro" id="IPR015955">
    <property type="entry name" value="Lactate_DH/Glyco_Ohase_4_C"/>
</dbReference>
<dbReference type="InterPro" id="IPR036291">
    <property type="entry name" value="NAD(P)-bd_dom_sf"/>
</dbReference>
<evidence type="ECO:0000256" key="4">
    <source>
        <dbReference type="PIRSR" id="PIRSR000102-2"/>
    </source>
</evidence>
<feature type="binding site" evidence="5">
    <location>
        <begin position="123"/>
        <end position="125"/>
    </location>
    <ligand>
        <name>NAD(+)</name>
        <dbReference type="ChEBI" id="CHEBI:57540"/>
    </ligand>
</feature>
<feature type="binding site" evidence="4">
    <location>
        <position position="125"/>
    </location>
    <ligand>
        <name>substrate</name>
    </ligand>
</feature>
<dbReference type="PANTHER" id="PTHR23382">
    <property type="entry name" value="MALATE DEHYDROGENASE"/>
    <property type="match status" value="1"/>
</dbReference>
<dbReference type="SUPFAM" id="SSF51735">
    <property type="entry name" value="NAD(P)-binding Rossmann-fold domains"/>
    <property type="match status" value="1"/>
</dbReference>
<keyword evidence="5" id="KW-0520">NAD</keyword>
<evidence type="ECO:0000259" key="8">
    <source>
        <dbReference type="Pfam" id="PF02866"/>
    </source>
</evidence>
<feature type="binding site" evidence="5">
    <location>
        <begin position="13"/>
        <end position="19"/>
    </location>
    <ligand>
        <name>NAD(+)</name>
        <dbReference type="ChEBI" id="CHEBI:57540"/>
    </ligand>
</feature>
<reference evidence="9 10" key="1">
    <citation type="submission" date="2015-01" db="EMBL/GenBank/DDBJ databases">
        <title>Comparative genomics of non-oral Prevotella species.</title>
        <authorList>
            <person name="Accetto T."/>
            <person name="Nograsek B."/>
            <person name="Avgustin G."/>
        </authorList>
    </citation>
    <scope>NUCLEOTIDE SEQUENCE [LARGE SCALE GENOMIC DNA]</scope>
    <source>
        <strain evidence="9 10">P5-119</strain>
    </source>
</reference>
<dbReference type="SUPFAM" id="SSF56327">
    <property type="entry name" value="LDH C-terminal domain-like"/>
    <property type="match status" value="1"/>
</dbReference>
<feature type="domain" description="Lactate/malate dehydrogenase N-terminal" evidence="7">
    <location>
        <begin position="8"/>
        <end position="145"/>
    </location>
</feature>
<evidence type="ECO:0000313" key="9">
    <source>
        <dbReference type="EMBL" id="KIP61917.1"/>
    </source>
</evidence>
<dbReference type="GO" id="GO:0016615">
    <property type="term" value="F:malate dehydrogenase activity"/>
    <property type="evidence" value="ECO:0007669"/>
    <property type="project" value="InterPro"/>
</dbReference>
<feature type="domain" description="Lactate/malate dehydrogenase C-terminal" evidence="8">
    <location>
        <begin position="150"/>
        <end position="311"/>
    </location>
</feature>
<evidence type="ECO:0000256" key="5">
    <source>
        <dbReference type="PIRSR" id="PIRSR000102-3"/>
    </source>
</evidence>
<keyword evidence="2 6" id="KW-0560">Oxidoreductase</keyword>
<protein>
    <submittedName>
        <fullName evidence="9">Malate dehydrogenase</fullName>
    </submittedName>
</protein>
<keyword evidence="10" id="KW-1185">Reference proteome</keyword>
<evidence type="ECO:0000259" key="7">
    <source>
        <dbReference type="Pfam" id="PF00056"/>
    </source>
</evidence>
<dbReference type="InterPro" id="IPR001236">
    <property type="entry name" value="Lactate/malate_DH_N"/>
</dbReference>
<evidence type="ECO:0000256" key="1">
    <source>
        <dbReference type="ARBA" id="ARBA00009613"/>
    </source>
</evidence>
<feature type="binding site" evidence="4">
    <location>
        <position position="86"/>
    </location>
    <ligand>
        <name>substrate</name>
    </ligand>
</feature>
<dbReference type="InterPro" id="IPR001557">
    <property type="entry name" value="L-lactate/malate_DH"/>
</dbReference>
<dbReference type="Proteomes" id="UP000032046">
    <property type="component" value="Unassembled WGS sequence"/>
</dbReference>
<feature type="binding site" evidence="5">
    <location>
        <position position="39"/>
    </location>
    <ligand>
        <name>NAD(+)</name>
        <dbReference type="ChEBI" id="CHEBI:57540"/>
    </ligand>
</feature>
<sequence length="330" mass="35679">MEFLTNEKLVIVGAGGMIGSNMVQSALMLGLTPNICLYDIYEPGVHGVFDEIQQCAFPGANVTYTVDPAEAFTGAKYIISSGGAPRKDGMTREDLLKGNCKIAAEFGDNIKKYCPDVKHVVVIFNPADVTALTALIHSGLKPNQLTSLAALDSTRLQQALALEFGVQQDKVTGAHTYGGHGEQMAVFASQVKVDGKPLSEMGLSAERWEEIKHHTVQGGSNIIKLRGRSSFQSPAYNAVKMIEAAMGGKEFTLPAGCYVNCDKCGFKNVMMAMPTTIDKTGVHFVEPKGTEEEMASLAKSYEHLCKMRDEIVELGIVPPVAEWTKMNPNL</sequence>
<feature type="binding site" evidence="4">
    <location>
        <position position="92"/>
    </location>
    <ligand>
        <name>substrate</name>
    </ligand>
</feature>
<evidence type="ECO:0000256" key="6">
    <source>
        <dbReference type="RuleBase" id="RU003369"/>
    </source>
</evidence>
<dbReference type="InterPro" id="IPR010945">
    <property type="entry name" value="Malate_DH_type2"/>
</dbReference>
<dbReference type="Pfam" id="PF02866">
    <property type="entry name" value="Ldh_1_C"/>
    <property type="match status" value="1"/>
</dbReference>
<dbReference type="Gene3D" id="3.90.110.10">
    <property type="entry name" value="Lactate dehydrogenase/glycoside hydrolase, family 4, C-terminal"/>
    <property type="match status" value="1"/>
</dbReference>
<dbReference type="GO" id="GO:0006108">
    <property type="term" value="P:malate metabolic process"/>
    <property type="evidence" value="ECO:0007669"/>
    <property type="project" value="InterPro"/>
</dbReference>
<comment type="similarity">
    <text evidence="1">Belongs to the LDH/MDH superfamily. MDH type 2 family.</text>
</comment>